<keyword evidence="3" id="KW-1185">Reference proteome</keyword>
<dbReference type="PANTHER" id="PTHR42850:SF4">
    <property type="entry name" value="ZINC-DEPENDENT ENDOPOLYPHOSPHATASE"/>
    <property type="match status" value="1"/>
</dbReference>
<dbReference type="InterPro" id="IPR050126">
    <property type="entry name" value="Ap4A_hydrolase"/>
</dbReference>
<dbReference type="EMBL" id="JBBKTX010000003">
    <property type="protein sequence ID" value="MFK4751351.1"/>
    <property type="molecule type" value="Genomic_DNA"/>
</dbReference>
<evidence type="ECO:0000313" key="3">
    <source>
        <dbReference type="Proteomes" id="UP001620597"/>
    </source>
</evidence>
<feature type="domain" description="Calcineurin-like phosphoesterase" evidence="1">
    <location>
        <begin position="20"/>
        <end position="189"/>
    </location>
</feature>
<name>A0ABW8NEG8_9GAMM</name>
<dbReference type="Gene3D" id="3.60.21.10">
    <property type="match status" value="1"/>
</dbReference>
<evidence type="ECO:0000259" key="1">
    <source>
        <dbReference type="Pfam" id="PF00149"/>
    </source>
</evidence>
<accession>A0ABW8NEG8</accession>
<dbReference type="InterPro" id="IPR029052">
    <property type="entry name" value="Metallo-depent_PP-like"/>
</dbReference>
<protein>
    <submittedName>
        <fullName evidence="2">Metallophosphoesterase</fullName>
    </submittedName>
</protein>
<dbReference type="SUPFAM" id="SSF56300">
    <property type="entry name" value="Metallo-dependent phosphatases"/>
    <property type="match status" value="1"/>
</dbReference>
<organism evidence="2 3">
    <name type="scientific">Oceanobacter antarcticus</name>
    <dbReference type="NCBI Taxonomy" id="3133425"/>
    <lineage>
        <taxon>Bacteria</taxon>
        <taxon>Pseudomonadati</taxon>
        <taxon>Pseudomonadota</taxon>
        <taxon>Gammaproteobacteria</taxon>
        <taxon>Oceanospirillales</taxon>
        <taxon>Oceanospirillaceae</taxon>
        <taxon>Oceanobacter</taxon>
    </lineage>
</organism>
<dbReference type="Pfam" id="PF00149">
    <property type="entry name" value="Metallophos"/>
    <property type="match status" value="1"/>
</dbReference>
<proteinExistence type="predicted"/>
<dbReference type="RefSeq" id="WP_416204825.1">
    <property type="nucleotide sequence ID" value="NZ_JBBKTX010000003.1"/>
</dbReference>
<gene>
    <name evidence="2" type="ORF">WG929_02910</name>
</gene>
<dbReference type="PANTHER" id="PTHR42850">
    <property type="entry name" value="METALLOPHOSPHOESTERASE"/>
    <property type="match status" value="1"/>
</dbReference>
<sequence length="220" mass="25241">MYKFTRLLSLKTNTLGRDFAVGDIHGHITKLFDQLEKISFDFSRDRLICVGDLIDRGPESSLALDLMNQDWFFSVLGNHEYLMLSALKYKNSEHRLTWISNGGDWIVSTDPGDWAAWFNQIEKMPLAIEVTSKSGLKYGVIHADYSCSSWLDITDLSEEEIFRAIWSRSSFQKKDDFVVSDIDLIVHGHNIHEGELQLGNRLYIDQGAYLGNNFIIKELV</sequence>
<evidence type="ECO:0000313" key="2">
    <source>
        <dbReference type="EMBL" id="MFK4751351.1"/>
    </source>
</evidence>
<comment type="caution">
    <text evidence="2">The sequence shown here is derived from an EMBL/GenBank/DDBJ whole genome shotgun (WGS) entry which is preliminary data.</text>
</comment>
<dbReference type="InterPro" id="IPR004843">
    <property type="entry name" value="Calcineurin-like_PHP"/>
</dbReference>
<dbReference type="Proteomes" id="UP001620597">
    <property type="component" value="Unassembled WGS sequence"/>
</dbReference>
<reference evidence="2 3" key="1">
    <citation type="submission" date="2024-03" db="EMBL/GenBank/DDBJ databases">
        <title>High-quality draft genome sequence of Oceanobacter sp. wDCs-4.</title>
        <authorList>
            <person name="Dong C."/>
        </authorList>
    </citation>
    <scope>NUCLEOTIDE SEQUENCE [LARGE SCALE GENOMIC DNA]</scope>
    <source>
        <strain evidence="3">wDCs-4</strain>
    </source>
</reference>